<sequence>MPRLFTFLKSSVSQPGSGCTERVWLLGMLYESAQGHDVAVAKEQFGPFWRLGADSPHLAEAVK</sequence>
<accession>A0A139I583</accession>
<comment type="caution">
    <text evidence="1">The sequence shown here is derived from an EMBL/GenBank/DDBJ whole genome shotgun (WGS) entry which is preliminary data.</text>
</comment>
<keyword evidence="2" id="KW-1185">Reference proteome</keyword>
<organism evidence="1 2">
    <name type="scientific">Pseudocercospora musae</name>
    <dbReference type="NCBI Taxonomy" id="113226"/>
    <lineage>
        <taxon>Eukaryota</taxon>
        <taxon>Fungi</taxon>
        <taxon>Dikarya</taxon>
        <taxon>Ascomycota</taxon>
        <taxon>Pezizomycotina</taxon>
        <taxon>Dothideomycetes</taxon>
        <taxon>Dothideomycetidae</taxon>
        <taxon>Mycosphaerellales</taxon>
        <taxon>Mycosphaerellaceae</taxon>
        <taxon>Pseudocercospora</taxon>
    </lineage>
</organism>
<proteinExistence type="predicted"/>
<evidence type="ECO:0000313" key="2">
    <source>
        <dbReference type="Proteomes" id="UP000073492"/>
    </source>
</evidence>
<protein>
    <submittedName>
        <fullName evidence="1">Uncharacterized protein</fullName>
    </submittedName>
</protein>
<dbReference type="EMBL" id="LFZO01000308">
    <property type="protein sequence ID" value="KXT09775.1"/>
    <property type="molecule type" value="Genomic_DNA"/>
</dbReference>
<evidence type="ECO:0000313" key="1">
    <source>
        <dbReference type="EMBL" id="KXT09775.1"/>
    </source>
</evidence>
<reference evidence="1 2" key="1">
    <citation type="submission" date="2015-07" db="EMBL/GenBank/DDBJ databases">
        <title>Comparative genomics of the Sigatoka disease complex on banana suggests a link between parallel evolutionary changes in Pseudocercospora fijiensis and Pseudocercospora eumusae and increased virulence on the banana host.</title>
        <authorList>
            <person name="Chang T.-C."/>
            <person name="Salvucci A."/>
            <person name="Crous P.W."/>
            <person name="Stergiopoulos I."/>
        </authorList>
    </citation>
    <scope>NUCLEOTIDE SEQUENCE [LARGE SCALE GENOMIC DNA]</scope>
    <source>
        <strain evidence="1 2">CBS 116634</strain>
    </source>
</reference>
<dbReference type="AlphaFoldDB" id="A0A139I583"/>
<name>A0A139I583_9PEZI</name>
<dbReference type="Proteomes" id="UP000073492">
    <property type="component" value="Unassembled WGS sequence"/>
</dbReference>
<gene>
    <name evidence="1" type="ORF">AC579_6160</name>
</gene>